<sequence>MINIWNFEYCGKVKIVDIDGNEFTGEAQEITDESERSDDEKAEDGITILSDGKLIEFYQSDIQSIEKVN</sequence>
<dbReference type="Proteomes" id="UP000643810">
    <property type="component" value="Unassembled WGS sequence"/>
</dbReference>
<keyword evidence="2" id="KW-1185">Reference proteome</keyword>
<evidence type="ECO:0000313" key="1">
    <source>
        <dbReference type="EMBL" id="MBC5685564.1"/>
    </source>
</evidence>
<gene>
    <name evidence="1" type="ORF">H8R94_02860</name>
</gene>
<protein>
    <recommendedName>
        <fullName evidence="3">LSM domain protein</fullName>
    </recommendedName>
</protein>
<reference evidence="1 2" key="1">
    <citation type="submission" date="2020-08" db="EMBL/GenBank/DDBJ databases">
        <title>Genome public.</title>
        <authorList>
            <person name="Liu C."/>
            <person name="Sun Q."/>
        </authorList>
    </citation>
    <scope>NUCLEOTIDE SEQUENCE [LARGE SCALE GENOMIC DNA]</scope>
    <source>
        <strain evidence="1 2">NSJ-9</strain>
    </source>
</reference>
<dbReference type="EMBL" id="JACOPG010000001">
    <property type="protein sequence ID" value="MBC5685564.1"/>
    <property type="molecule type" value="Genomic_DNA"/>
</dbReference>
<organism evidence="1 2">
    <name type="scientific">Roseburia lenta</name>
    <dbReference type="NCBI Taxonomy" id="2763061"/>
    <lineage>
        <taxon>Bacteria</taxon>
        <taxon>Bacillati</taxon>
        <taxon>Bacillota</taxon>
        <taxon>Clostridia</taxon>
        <taxon>Lachnospirales</taxon>
        <taxon>Lachnospiraceae</taxon>
        <taxon>Roseburia</taxon>
    </lineage>
</organism>
<dbReference type="RefSeq" id="WP_186853818.1">
    <property type="nucleotide sequence ID" value="NZ_JACOPG010000001.1"/>
</dbReference>
<comment type="caution">
    <text evidence="1">The sequence shown here is derived from an EMBL/GenBank/DDBJ whole genome shotgun (WGS) entry which is preliminary data.</text>
</comment>
<accession>A0ABR7GDR1</accession>
<evidence type="ECO:0008006" key="3">
    <source>
        <dbReference type="Google" id="ProtNLM"/>
    </source>
</evidence>
<evidence type="ECO:0000313" key="2">
    <source>
        <dbReference type="Proteomes" id="UP000643810"/>
    </source>
</evidence>
<name>A0ABR7GDR1_9FIRM</name>
<proteinExistence type="predicted"/>